<proteinExistence type="predicted"/>
<gene>
    <name evidence="2" type="ORF">UFOPK2598_00180</name>
</gene>
<dbReference type="EMBL" id="CAEZXV010000007">
    <property type="protein sequence ID" value="CAB4693363.1"/>
    <property type="molecule type" value="Genomic_DNA"/>
</dbReference>
<name>A0A6J6P9H3_9ZZZZ</name>
<accession>A0A6J6P9H3</accession>
<evidence type="ECO:0000256" key="1">
    <source>
        <dbReference type="SAM" id="Coils"/>
    </source>
</evidence>
<organism evidence="2">
    <name type="scientific">freshwater metagenome</name>
    <dbReference type="NCBI Taxonomy" id="449393"/>
    <lineage>
        <taxon>unclassified sequences</taxon>
        <taxon>metagenomes</taxon>
        <taxon>ecological metagenomes</taxon>
    </lineage>
</organism>
<reference evidence="2" key="1">
    <citation type="submission" date="2020-05" db="EMBL/GenBank/DDBJ databases">
        <authorList>
            <person name="Chiriac C."/>
            <person name="Salcher M."/>
            <person name="Ghai R."/>
            <person name="Kavagutti S V."/>
        </authorList>
    </citation>
    <scope>NUCLEOTIDE SEQUENCE</scope>
</reference>
<protein>
    <submittedName>
        <fullName evidence="2">Unannotated protein</fullName>
    </submittedName>
</protein>
<sequence>MEVIERIETAIAMVEEARGVPLSASCVLHRGEMLELLDSARAAFPSDLAQAQKLLTDQDAVIEEARVAADQIIAHAREEVESMISQTEIVAAAKKEARRILDEVAEEAKSQQDEIDAYVDSRLATLEVILHKTMEVVNRGRDQLAGVDAKSALSELGDKK</sequence>
<evidence type="ECO:0000313" key="2">
    <source>
        <dbReference type="EMBL" id="CAB4693363.1"/>
    </source>
</evidence>
<feature type="coiled-coil region" evidence="1">
    <location>
        <begin position="94"/>
        <end position="121"/>
    </location>
</feature>
<dbReference type="AlphaFoldDB" id="A0A6J6P9H3"/>
<keyword evidence="1" id="KW-0175">Coiled coil</keyword>